<dbReference type="PANTHER" id="PTHR43205">
    <property type="entry name" value="PROSTAGLANDIN REDUCTASE"/>
    <property type="match status" value="1"/>
</dbReference>
<dbReference type="Gene3D" id="3.90.180.10">
    <property type="entry name" value="Medium-chain alcohol dehydrogenases, catalytic domain"/>
    <property type="match status" value="1"/>
</dbReference>
<sequence length="343" mass="35770">MNTTPIPATTIEFHLAERPVGWPTADTFRRVERTLPPLAEGEVRVANRFVSVDPYMRGRMNLGESYVAPFELNEALTGGAVGHVVESNAPELPVGTAVSHDFGWRSVAQGPAASFRRAAEIPGVPLSTSLGILGMTGLTAFVGLRDIASIKPGDVVFISGAAGAVGTAAGQIARLMGASRVIGSAGTAAKVALLTERYGFDAAFNYTDDAPVAEQLAAAAPEGIDVYFDNVGGEHLEAAIGAFRRGGRAALCGAIAEYNTTEPAVGPRNMSRIITQSITLRGFTLGDHVAAAPAFAQAMGEWFAAGEIVYDETVVAGIENTPQAFIDLLRGANIGKMVVRVDA</sequence>
<protein>
    <submittedName>
        <fullName evidence="3">NADP-dependent oxidoreductase</fullName>
    </submittedName>
</protein>
<dbReference type="OrthoDB" id="9805663at2"/>
<accession>A0A3L7A9F8</accession>
<dbReference type="SUPFAM" id="SSF50129">
    <property type="entry name" value="GroES-like"/>
    <property type="match status" value="1"/>
</dbReference>
<dbReference type="InterPro" id="IPR036291">
    <property type="entry name" value="NAD(P)-bd_dom_sf"/>
</dbReference>
<dbReference type="EMBL" id="RCUX01000003">
    <property type="protein sequence ID" value="RLP76983.1"/>
    <property type="molecule type" value="Genomic_DNA"/>
</dbReference>
<dbReference type="InterPro" id="IPR011032">
    <property type="entry name" value="GroES-like_sf"/>
</dbReference>
<dbReference type="Proteomes" id="UP000272503">
    <property type="component" value="Unassembled WGS sequence"/>
</dbReference>
<dbReference type="PANTHER" id="PTHR43205:SF7">
    <property type="entry name" value="PROSTAGLANDIN REDUCTASE 1"/>
    <property type="match status" value="1"/>
</dbReference>
<gene>
    <name evidence="3" type="ORF">D9V32_04985</name>
</gene>
<dbReference type="CDD" id="cd05288">
    <property type="entry name" value="PGDH"/>
    <property type="match status" value="1"/>
</dbReference>
<dbReference type="InterPro" id="IPR020843">
    <property type="entry name" value="ER"/>
</dbReference>
<proteinExistence type="predicted"/>
<evidence type="ECO:0000313" key="4">
    <source>
        <dbReference type="Proteomes" id="UP000272503"/>
    </source>
</evidence>
<keyword evidence="4" id="KW-1185">Reference proteome</keyword>
<dbReference type="InterPro" id="IPR013149">
    <property type="entry name" value="ADH-like_C"/>
</dbReference>
<evidence type="ECO:0000256" key="1">
    <source>
        <dbReference type="ARBA" id="ARBA00023002"/>
    </source>
</evidence>
<reference evidence="3 4" key="1">
    <citation type="submission" date="2018-10" db="EMBL/GenBank/DDBJ databases">
        <authorList>
            <person name="Li J."/>
        </authorList>
    </citation>
    <scope>NUCLEOTIDE SEQUENCE [LARGE SCALE GENOMIC DNA]</scope>
    <source>
        <strain evidence="3 4">IF 016277</strain>
    </source>
</reference>
<dbReference type="SUPFAM" id="SSF51735">
    <property type="entry name" value="NAD(P)-binding Rossmann-fold domains"/>
    <property type="match status" value="1"/>
</dbReference>
<dbReference type="Pfam" id="PF16884">
    <property type="entry name" value="ADH_N_2"/>
    <property type="match status" value="1"/>
</dbReference>
<keyword evidence="1" id="KW-0560">Oxidoreductase</keyword>
<dbReference type="InterPro" id="IPR045010">
    <property type="entry name" value="MDR_fam"/>
</dbReference>
<name>A0A3L7A9F8_9MICO</name>
<dbReference type="AlphaFoldDB" id="A0A3L7A9F8"/>
<dbReference type="GO" id="GO:0016628">
    <property type="term" value="F:oxidoreductase activity, acting on the CH-CH group of donors, NAD or NADP as acceptor"/>
    <property type="evidence" value="ECO:0007669"/>
    <property type="project" value="InterPro"/>
</dbReference>
<dbReference type="SMART" id="SM00829">
    <property type="entry name" value="PKS_ER"/>
    <property type="match status" value="1"/>
</dbReference>
<comment type="caution">
    <text evidence="3">The sequence shown here is derived from an EMBL/GenBank/DDBJ whole genome shotgun (WGS) entry which is preliminary data.</text>
</comment>
<evidence type="ECO:0000313" key="3">
    <source>
        <dbReference type="EMBL" id="RLP76983.1"/>
    </source>
</evidence>
<organism evidence="3 4">
    <name type="scientific">Mycetocola tolaasinivorans</name>
    <dbReference type="NCBI Taxonomy" id="76635"/>
    <lineage>
        <taxon>Bacteria</taxon>
        <taxon>Bacillati</taxon>
        <taxon>Actinomycetota</taxon>
        <taxon>Actinomycetes</taxon>
        <taxon>Micrococcales</taxon>
        <taxon>Microbacteriaceae</taxon>
        <taxon>Mycetocola</taxon>
    </lineage>
</organism>
<dbReference type="RefSeq" id="WP_121647792.1">
    <property type="nucleotide sequence ID" value="NZ_RCUX01000003.1"/>
</dbReference>
<dbReference type="InterPro" id="IPR041694">
    <property type="entry name" value="ADH_N_2"/>
</dbReference>
<dbReference type="FunFam" id="3.40.50.720:FF:000121">
    <property type="entry name" value="Prostaglandin reductase 2"/>
    <property type="match status" value="1"/>
</dbReference>
<dbReference type="Pfam" id="PF00107">
    <property type="entry name" value="ADH_zinc_N"/>
    <property type="match status" value="1"/>
</dbReference>
<dbReference type="Gene3D" id="3.40.50.720">
    <property type="entry name" value="NAD(P)-binding Rossmann-like Domain"/>
    <property type="match status" value="1"/>
</dbReference>
<feature type="domain" description="Enoyl reductase (ER)" evidence="2">
    <location>
        <begin position="24"/>
        <end position="339"/>
    </location>
</feature>
<evidence type="ECO:0000259" key="2">
    <source>
        <dbReference type="SMART" id="SM00829"/>
    </source>
</evidence>